<evidence type="ECO:0000256" key="1">
    <source>
        <dbReference type="ARBA" id="ARBA00002286"/>
    </source>
</evidence>
<dbReference type="InterPro" id="IPR048020">
    <property type="entry name" value="Transpos_IS3"/>
</dbReference>
<protein>
    <submittedName>
        <fullName evidence="3">IS3 family transposase</fullName>
    </submittedName>
</protein>
<dbReference type="InterPro" id="IPR012337">
    <property type="entry name" value="RNaseH-like_sf"/>
</dbReference>
<dbReference type="InterPro" id="IPR036397">
    <property type="entry name" value="RNaseH_sf"/>
</dbReference>
<accession>A0ABT4EG78</accession>
<dbReference type="Pfam" id="PF13276">
    <property type="entry name" value="HTH_21"/>
    <property type="match status" value="1"/>
</dbReference>
<feature type="domain" description="Integrase catalytic" evidence="2">
    <location>
        <begin position="131"/>
        <end position="293"/>
    </location>
</feature>
<organism evidence="3 4">
    <name type="scientific">Paenibacillus alvei</name>
    <name type="common">Bacillus alvei</name>
    <dbReference type="NCBI Taxonomy" id="44250"/>
    <lineage>
        <taxon>Bacteria</taxon>
        <taxon>Bacillati</taxon>
        <taxon>Bacillota</taxon>
        <taxon>Bacilli</taxon>
        <taxon>Bacillales</taxon>
        <taxon>Paenibacillaceae</taxon>
        <taxon>Paenibacillus</taxon>
    </lineage>
</organism>
<comment type="caution">
    <text evidence="3">The sequence shown here is derived from an EMBL/GenBank/DDBJ whole genome shotgun (WGS) entry which is preliminary data.</text>
</comment>
<dbReference type="Proteomes" id="UP001527090">
    <property type="component" value="Unassembled WGS sequence"/>
</dbReference>
<dbReference type="Gene3D" id="3.30.420.10">
    <property type="entry name" value="Ribonuclease H-like superfamily/Ribonuclease H"/>
    <property type="match status" value="1"/>
</dbReference>
<dbReference type="NCBIfam" id="NF033516">
    <property type="entry name" value="transpos_IS3"/>
    <property type="match status" value="1"/>
</dbReference>
<reference evidence="3 4" key="1">
    <citation type="submission" date="2022-05" db="EMBL/GenBank/DDBJ databases">
        <title>Genome Sequencing of Bee-Associated Microbes.</title>
        <authorList>
            <person name="Dunlap C."/>
        </authorList>
    </citation>
    <scope>NUCLEOTIDE SEQUENCE [LARGE SCALE GENOMIC DNA]</scope>
    <source>
        <strain evidence="3 4">NRRL NRS-750</strain>
    </source>
</reference>
<dbReference type="SUPFAM" id="SSF53098">
    <property type="entry name" value="Ribonuclease H-like"/>
    <property type="match status" value="1"/>
</dbReference>
<evidence type="ECO:0000259" key="2">
    <source>
        <dbReference type="PROSITE" id="PS50994"/>
    </source>
</evidence>
<gene>
    <name evidence="3" type="ORF">M5X04_25920</name>
</gene>
<dbReference type="InterPro" id="IPR025948">
    <property type="entry name" value="HTH-like_dom"/>
</dbReference>
<dbReference type="Pfam" id="PF13333">
    <property type="entry name" value="rve_2"/>
    <property type="match status" value="1"/>
</dbReference>
<dbReference type="RefSeq" id="WP_268632954.1">
    <property type="nucleotide sequence ID" value="NZ_JAMDLY010000021.1"/>
</dbReference>
<evidence type="ECO:0000313" key="3">
    <source>
        <dbReference type="EMBL" id="MCY9532751.1"/>
    </source>
</evidence>
<comment type="function">
    <text evidence="1">Involved in the transposition of the insertion sequence.</text>
</comment>
<sequence length="293" mass="34270">MSQYRQEMVYRIIEGIRQEGTFSMKLLCEISGIPRSSYYKWRSSKPSYREQENVELTHVMMSIYEKVERTFGYRQLTLHMRRQTGKMINQKRVYRLIKVKGIQSVIRRKKKKYTSSIPQQVAENVLDRKFTADAPNETWVTDVTEFKYGNGQKAYLSAILDLHDKSIVSYVLGHSNNNSLVFQTLKHALQEAPGSKPLLHSDRGYQYTSLGFKKILDDNEITPSMSRAGSCIDNGPMESFWGILKCEKYYLHTYHTFDDLERDIRAYIHFYNNERLQAKLNGLSPIEFRTKAA</sequence>
<dbReference type="PROSITE" id="PS50994">
    <property type="entry name" value="INTEGRASE"/>
    <property type="match status" value="1"/>
</dbReference>
<dbReference type="InterPro" id="IPR050900">
    <property type="entry name" value="Transposase_IS3/IS150/IS904"/>
</dbReference>
<dbReference type="PANTHER" id="PTHR46889:SF4">
    <property type="entry name" value="TRANSPOSASE INSO FOR INSERTION SEQUENCE ELEMENT IS911B-RELATED"/>
    <property type="match status" value="1"/>
</dbReference>
<name>A0ABT4EG78_PAEAL</name>
<evidence type="ECO:0000313" key="4">
    <source>
        <dbReference type="Proteomes" id="UP001527090"/>
    </source>
</evidence>
<dbReference type="Pfam" id="PF00665">
    <property type="entry name" value="rve"/>
    <property type="match status" value="1"/>
</dbReference>
<keyword evidence="4" id="KW-1185">Reference proteome</keyword>
<dbReference type="InterPro" id="IPR001584">
    <property type="entry name" value="Integrase_cat-core"/>
</dbReference>
<proteinExistence type="predicted"/>
<dbReference type="EMBL" id="JAMDLY010000021">
    <property type="protein sequence ID" value="MCY9532751.1"/>
    <property type="molecule type" value="Genomic_DNA"/>
</dbReference>
<dbReference type="PANTHER" id="PTHR46889">
    <property type="entry name" value="TRANSPOSASE INSF FOR INSERTION SEQUENCE IS3B-RELATED"/>
    <property type="match status" value="1"/>
</dbReference>